<keyword evidence="1" id="KW-0808">Transferase</keyword>
<keyword evidence="1" id="KW-0548">Nucleotidyltransferase</keyword>
<accession>A0A9D1JPM9</accession>
<dbReference type="InterPro" id="IPR029044">
    <property type="entry name" value="Nucleotide-diphossugar_trans"/>
</dbReference>
<evidence type="ECO:0000313" key="2">
    <source>
        <dbReference type="Proteomes" id="UP000823928"/>
    </source>
</evidence>
<dbReference type="Pfam" id="PF02348">
    <property type="entry name" value="CTP_transf_3"/>
    <property type="match status" value="1"/>
</dbReference>
<dbReference type="InterPro" id="IPR003329">
    <property type="entry name" value="Cytidylyl_trans"/>
</dbReference>
<proteinExistence type="predicted"/>
<name>A0A9D1JPM9_9BACT</name>
<reference evidence="1" key="1">
    <citation type="submission" date="2020-10" db="EMBL/GenBank/DDBJ databases">
        <authorList>
            <person name="Gilroy R."/>
        </authorList>
    </citation>
    <scope>NUCLEOTIDE SEQUENCE</scope>
    <source>
        <strain evidence="1">6276</strain>
    </source>
</reference>
<dbReference type="CDD" id="cd02513">
    <property type="entry name" value="CMP-NeuAc_Synthase"/>
    <property type="match status" value="1"/>
</dbReference>
<dbReference type="EC" id="2.7.7.81" evidence="1"/>
<dbReference type="PANTHER" id="PTHR21485:SF6">
    <property type="entry name" value="N-ACYLNEURAMINATE CYTIDYLYLTRANSFERASE-RELATED"/>
    <property type="match status" value="1"/>
</dbReference>
<evidence type="ECO:0000313" key="1">
    <source>
        <dbReference type="EMBL" id="HIS37759.1"/>
    </source>
</evidence>
<gene>
    <name evidence="1" type="primary">pseF</name>
    <name evidence="1" type="ORF">IAC10_14235</name>
</gene>
<dbReference type="NCBIfam" id="TIGR03584">
    <property type="entry name" value="PseF"/>
    <property type="match status" value="1"/>
</dbReference>
<dbReference type="InterPro" id="IPR020039">
    <property type="entry name" value="PseF"/>
</dbReference>
<dbReference type="GO" id="GO:0008781">
    <property type="term" value="F:N-acylneuraminate cytidylyltransferase activity"/>
    <property type="evidence" value="ECO:0007669"/>
    <property type="project" value="TreeGrafter"/>
</dbReference>
<reference evidence="1" key="2">
    <citation type="journal article" date="2021" name="PeerJ">
        <title>Extensive microbial diversity within the chicken gut microbiome revealed by metagenomics and culture.</title>
        <authorList>
            <person name="Gilroy R."/>
            <person name="Ravi A."/>
            <person name="Getino M."/>
            <person name="Pursley I."/>
            <person name="Horton D.L."/>
            <person name="Alikhan N.F."/>
            <person name="Baker D."/>
            <person name="Gharbi K."/>
            <person name="Hall N."/>
            <person name="Watson M."/>
            <person name="Adriaenssens E.M."/>
            <person name="Foster-Nyarko E."/>
            <person name="Jarju S."/>
            <person name="Secka A."/>
            <person name="Antonio M."/>
            <person name="Oren A."/>
            <person name="Chaudhuri R.R."/>
            <person name="La Ragione R."/>
            <person name="Hildebrand F."/>
            <person name="Pallen M.J."/>
        </authorList>
    </citation>
    <scope>NUCLEOTIDE SEQUENCE</scope>
    <source>
        <strain evidence="1">6276</strain>
    </source>
</reference>
<sequence length="257" mass="28729">MKSIAIIPARGGSKRIPRKNIKSFCGKPIIAYSIGAALESNIFDEVMVSTDDKEIAEIASSYGAKVPFFRSPEMSSDTAMTVPVLLEVLGEYKKCGKEYDLVCCIYPTAPFINSARLCESMNKLEECNADSVLPVVKYSYPPQRALIIRENKLKMIYPKNYNVRSQDLEPIYHDAGQFYFLKTETLKNEQTLYCGYSIPIILPEVEVQDIDNEEDWNIAEMKYRILNKGSQVLNPVIACDFGGGGNLVKAPIWGIAA</sequence>
<organism evidence="1 2">
    <name type="scientific">Candidatus Scatousia excrementigallinarum</name>
    <dbReference type="NCBI Taxonomy" id="2840935"/>
    <lineage>
        <taxon>Bacteria</taxon>
        <taxon>Candidatus Scatousia</taxon>
    </lineage>
</organism>
<dbReference type="Gene3D" id="3.90.550.10">
    <property type="entry name" value="Spore Coat Polysaccharide Biosynthesis Protein SpsA, Chain A"/>
    <property type="match status" value="1"/>
</dbReference>
<dbReference type="SUPFAM" id="SSF53448">
    <property type="entry name" value="Nucleotide-diphospho-sugar transferases"/>
    <property type="match status" value="1"/>
</dbReference>
<dbReference type="PANTHER" id="PTHR21485">
    <property type="entry name" value="HAD SUPERFAMILY MEMBERS CMAS AND KDSC"/>
    <property type="match status" value="1"/>
</dbReference>
<dbReference type="EMBL" id="DVIU01000288">
    <property type="protein sequence ID" value="HIS37759.1"/>
    <property type="molecule type" value="Genomic_DNA"/>
</dbReference>
<protein>
    <submittedName>
        <fullName evidence="1">Pseudaminic acid cytidylyltransferase</fullName>
        <ecNumber evidence="1">2.7.7.81</ecNumber>
    </submittedName>
</protein>
<dbReference type="Proteomes" id="UP000823928">
    <property type="component" value="Unassembled WGS sequence"/>
</dbReference>
<dbReference type="InterPro" id="IPR050793">
    <property type="entry name" value="CMP-NeuNAc_synthase"/>
</dbReference>
<comment type="caution">
    <text evidence="1">The sequence shown here is derived from an EMBL/GenBank/DDBJ whole genome shotgun (WGS) entry which is preliminary data.</text>
</comment>
<dbReference type="AlphaFoldDB" id="A0A9D1JPM9"/>